<dbReference type="RefSeq" id="WP_153345764.1">
    <property type="nucleotide sequence ID" value="NZ_WIVE01000059.1"/>
</dbReference>
<evidence type="ECO:0000256" key="1">
    <source>
        <dbReference type="SAM" id="MobiDB-lite"/>
    </source>
</evidence>
<keyword evidence="2" id="KW-0812">Transmembrane</keyword>
<feature type="region of interest" description="Disordered" evidence="1">
    <location>
        <begin position="66"/>
        <end position="85"/>
    </location>
</feature>
<dbReference type="EMBL" id="WIVE01000059">
    <property type="protein sequence ID" value="MQX37859.1"/>
    <property type="molecule type" value="Genomic_DNA"/>
</dbReference>
<evidence type="ECO:0000313" key="3">
    <source>
        <dbReference type="EMBL" id="MQX37859.1"/>
    </source>
</evidence>
<accession>A0A7X1ZFZ8</accession>
<name>A0A7X1ZFZ8_9PROT</name>
<proteinExistence type="predicted"/>
<evidence type="ECO:0000313" key="4">
    <source>
        <dbReference type="Proteomes" id="UP000434582"/>
    </source>
</evidence>
<reference evidence="3 4" key="1">
    <citation type="submission" date="2019-10" db="EMBL/GenBank/DDBJ databases">
        <title>Draft whole-genome sequence of the purple nonsulfur photosynthetic bacterium Roseospira navarrensis DSM 15114.</title>
        <authorList>
            <person name="Kyndt J.A."/>
            <person name="Meyer T.E."/>
        </authorList>
    </citation>
    <scope>NUCLEOTIDE SEQUENCE [LARGE SCALE GENOMIC DNA]</scope>
    <source>
        <strain evidence="3 4">DSM 15114</strain>
    </source>
</reference>
<evidence type="ECO:0000256" key="2">
    <source>
        <dbReference type="SAM" id="Phobius"/>
    </source>
</evidence>
<keyword evidence="2" id="KW-1133">Transmembrane helix</keyword>
<sequence length="253" mass="27370">MLSAILLLTITALALLLLGLARPRWAFMRARWQVLVVYTLAVMLIPTIGALVIPDEALQTAREVTADAAAPGTPPQAASTEQGPEWTAELRDRWCAALKEKQAISAALTAEGVGANPNEALQPGDTVVLKEKSVLNPAPPRDGRTLEEMLDDIAGLIQVPPGATLEIVDRESDAPTGLTYMARWVERDVTGRVDPVTLSWMNTMEAMSQQVEAREAAFQRRWYPVLIDAFGSLDAANTVEALALDHGIYATCD</sequence>
<gene>
    <name evidence="3" type="ORF">GHC57_15165</name>
</gene>
<dbReference type="Proteomes" id="UP000434582">
    <property type="component" value="Unassembled WGS sequence"/>
</dbReference>
<comment type="caution">
    <text evidence="3">The sequence shown here is derived from an EMBL/GenBank/DDBJ whole genome shotgun (WGS) entry which is preliminary data.</text>
</comment>
<keyword evidence="4" id="KW-1185">Reference proteome</keyword>
<protein>
    <submittedName>
        <fullName evidence="3">Uncharacterized protein</fullName>
    </submittedName>
</protein>
<dbReference type="AlphaFoldDB" id="A0A7X1ZFZ8"/>
<organism evidence="3 4">
    <name type="scientific">Roseospira navarrensis</name>
    <dbReference type="NCBI Taxonomy" id="140058"/>
    <lineage>
        <taxon>Bacteria</taxon>
        <taxon>Pseudomonadati</taxon>
        <taxon>Pseudomonadota</taxon>
        <taxon>Alphaproteobacteria</taxon>
        <taxon>Rhodospirillales</taxon>
        <taxon>Rhodospirillaceae</taxon>
        <taxon>Roseospira</taxon>
    </lineage>
</organism>
<keyword evidence="2" id="KW-0472">Membrane</keyword>
<feature type="transmembrane region" description="Helical" evidence="2">
    <location>
        <begin position="31"/>
        <end position="53"/>
    </location>
</feature>